<dbReference type="AlphaFoldDB" id="A0A645IFD9"/>
<gene>
    <name evidence="1" type="ORF">SDC9_197453</name>
</gene>
<proteinExistence type="predicted"/>
<evidence type="ECO:0000313" key="1">
    <source>
        <dbReference type="EMBL" id="MPN49830.1"/>
    </source>
</evidence>
<accession>A0A645IFD9</accession>
<protein>
    <submittedName>
        <fullName evidence="1">Uncharacterized protein</fullName>
    </submittedName>
</protein>
<comment type="caution">
    <text evidence="1">The sequence shown here is derived from an EMBL/GenBank/DDBJ whole genome shotgun (WGS) entry which is preliminary data.</text>
</comment>
<reference evidence="1" key="1">
    <citation type="submission" date="2019-08" db="EMBL/GenBank/DDBJ databases">
        <authorList>
            <person name="Kucharzyk K."/>
            <person name="Murdoch R.W."/>
            <person name="Higgins S."/>
            <person name="Loffler F."/>
        </authorList>
    </citation>
    <scope>NUCLEOTIDE SEQUENCE</scope>
</reference>
<name>A0A645IFD9_9ZZZZ</name>
<dbReference type="EMBL" id="VSSQ01113435">
    <property type="protein sequence ID" value="MPN49830.1"/>
    <property type="molecule type" value="Genomic_DNA"/>
</dbReference>
<sequence length="168" mass="18005">MALLELQVHVFLDHVQWHVARALDHDLHVVLPGDLGKLAQGFQFAQLGLVVGVVDRAGAQAITEAEGDVVGLHDLADVLEVGVKEAFLVMRQAPLGHDRAAAADDAGHAIGRERNVAQQYPCVDGEIVHALFGLFDQGVAEDLPGQVLGFAVDLLQRLVDGHGADRHR</sequence>
<organism evidence="1">
    <name type="scientific">bioreactor metagenome</name>
    <dbReference type="NCBI Taxonomy" id="1076179"/>
    <lineage>
        <taxon>unclassified sequences</taxon>
        <taxon>metagenomes</taxon>
        <taxon>ecological metagenomes</taxon>
    </lineage>
</organism>